<reference evidence="7" key="1">
    <citation type="submission" date="2023-01" db="EMBL/GenBank/DDBJ databases">
        <title>Genome assembly of the deep-sea coral Lophelia pertusa.</title>
        <authorList>
            <person name="Herrera S."/>
            <person name="Cordes E."/>
        </authorList>
    </citation>
    <scope>NUCLEOTIDE SEQUENCE</scope>
    <source>
        <strain evidence="7">USNM1676648</strain>
        <tissue evidence="7">Polyp</tissue>
    </source>
</reference>
<dbReference type="AlphaFoldDB" id="A0A9W9YJM0"/>
<dbReference type="Pfam" id="PF23344">
    <property type="entry name" value="ZP-N"/>
    <property type="match status" value="1"/>
</dbReference>
<dbReference type="PANTHER" id="PTHR11878">
    <property type="entry name" value="SODIUM/CALCIUM EXCHANGER"/>
    <property type="match status" value="1"/>
</dbReference>
<dbReference type="SUPFAM" id="SSF141072">
    <property type="entry name" value="CalX-like"/>
    <property type="match status" value="1"/>
</dbReference>
<dbReference type="EMBL" id="MU827336">
    <property type="protein sequence ID" value="KAJ7353940.1"/>
    <property type="molecule type" value="Genomic_DNA"/>
</dbReference>
<comment type="caution">
    <text evidence="7">The sequence shown here is derived from an EMBL/GenBank/DDBJ whole genome shotgun (WGS) entry which is preliminary data.</text>
</comment>
<feature type="chain" id="PRO_5040839091" description="Calx-beta domain-containing protein" evidence="5">
    <location>
        <begin position="17"/>
        <end position="233"/>
    </location>
</feature>
<evidence type="ECO:0000256" key="1">
    <source>
        <dbReference type="ARBA" id="ARBA00022729"/>
    </source>
</evidence>
<proteinExistence type="predicted"/>
<dbReference type="GO" id="GO:0005432">
    <property type="term" value="F:calcium:sodium antiporter activity"/>
    <property type="evidence" value="ECO:0007669"/>
    <property type="project" value="TreeGrafter"/>
</dbReference>
<dbReference type="GO" id="GO:0098703">
    <property type="term" value="P:calcium ion import across plasma membrane"/>
    <property type="evidence" value="ECO:0007669"/>
    <property type="project" value="TreeGrafter"/>
</dbReference>
<accession>A0A9W9YJM0</accession>
<dbReference type="Proteomes" id="UP001163046">
    <property type="component" value="Unassembled WGS sequence"/>
</dbReference>
<keyword evidence="3" id="KW-0106">Calcium</keyword>
<evidence type="ECO:0000256" key="4">
    <source>
        <dbReference type="ARBA" id="ARBA00023065"/>
    </source>
</evidence>
<dbReference type="InterPro" id="IPR055356">
    <property type="entry name" value="ZP-N"/>
</dbReference>
<protein>
    <recommendedName>
        <fullName evidence="6">Calx-beta domain-containing protein</fullName>
    </recommendedName>
</protein>
<evidence type="ECO:0000313" key="7">
    <source>
        <dbReference type="EMBL" id="KAJ7353940.1"/>
    </source>
</evidence>
<dbReference type="GO" id="GO:0007154">
    <property type="term" value="P:cell communication"/>
    <property type="evidence" value="ECO:0007669"/>
    <property type="project" value="InterPro"/>
</dbReference>
<dbReference type="GO" id="GO:0098794">
    <property type="term" value="C:postsynapse"/>
    <property type="evidence" value="ECO:0007669"/>
    <property type="project" value="TreeGrafter"/>
</dbReference>
<evidence type="ECO:0000256" key="5">
    <source>
        <dbReference type="SAM" id="SignalP"/>
    </source>
</evidence>
<keyword evidence="8" id="KW-1185">Reference proteome</keyword>
<dbReference type="GO" id="GO:0042383">
    <property type="term" value="C:sarcolemma"/>
    <property type="evidence" value="ECO:0007669"/>
    <property type="project" value="TreeGrafter"/>
</dbReference>
<keyword evidence="2" id="KW-0677">Repeat</keyword>
<sequence>MAKFFILAFVVPMCTAQDDPGVFQFQVSEIRVSESASPVVIVIENTGNTTQSAVLSVSTTDETAIAGQDFIGISNRQITFTSGEGQISVPIMIIDDSEVEGEESFVVHLRLLGPSRPSATLGPKSDVTITIVDDDQQPTEPPVSADGGNITLDSEARLHRSISTDFRLPRLIVNDSSLHLEDKACGAGYKDDAMVKFTFGLEACKTEQEDDGKKIYYRNKVYFTANVEAAIAP</sequence>
<evidence type="ECO:0000256" key="3">
    <source>
        <dbReference type="ARBA" id="ARBA00022837"/>
    </source>
</evidence>
<evidence type="ECO:0000256" key="2">
    <source>
        <dbReference type="ARBA" id="ARBA00022737"/>
    </source>
</evidence>
<keyword evidence="1 5" id="KW-0732">Signal</keyword>
<gene>
    <name evidence="7" type="ORF">OS493_031080</name>
</gene>
<feature type="signal peptide" evidence="5">
    <location>
        <begin position="1"/>
        <end position="16"/>
    </location>
</feature>
<dbReference type="InterPro" id="IPR003644">
    <property type="entry name" value="Calx_beta"/>
</dbReference>
<keyword evidence="4" id="KW-0406">Ion transport</keyword>
<dbReference type="InterPro" id="IPR038081">
    <property type="entry name" value="CalX-like_sf"/>
</dbReference>
<dbReference type="Pfam" id="PF03160">
    <property type="entry name" value="Calx-beta"/>
    <property type="match status" value="1"/>
</dbReference>
<evidence type="ECO:0000259" key="6">
    <source>
        <dbReference type="SMART" id="SM00237"/>
    </source>
</evidence>
<dbReference type="SMART" id="SM00237">
    <property type="entry name" value="Calx_beta"/>
    <property type="match status" value="1"/>
</dbReference>
<evidence type="ECO:0000313" key="8">
    <source>
        <dbReference type="Proteomes" id="UP001163046"/>
    </source>
</evidence>
<organism evidence="7 8">
    <name type="scientific">Desmophyllum pertusum</name>
    <dbReference type="NCBI Taxonomy" id="174260"/>
    <lineage>
        <taxon>Eukaryota</taxon>
        <taxon>Metazoa</taxon>
        <taxon>Cnidaria</taxon>
        <taxon>Anthozoa</taxon>
        <taxon>Hexacorallia</taxon>
        <taxon>Scleractinia</taxon>
        <taxon>Caryophylliina</taxon>
        <taxon>Caryophylliidae</taxon>
        <taxon>Desmophyllum</taxon>
    </lineage>
</organism>
<dbReference type="OrthoDB" id="6498696at2759"/>
<keyword evidence="4" id="KW-0813">Transport</keyword>
<dbReference type="Gene3D" id="2.60.40.2030">
    <property type="match status" value="1"/>
</dbReference>
<feature type="domain" description="Calx-beta" evidence="6">
    <location>
        <begin position="10"/>
        <end position="110"/>
    </location>
</feature>
<dbReference type="Gene3D" id="2.60.40.3210">
    <property type="entry name" value="Zona pellucida, ZP-N domain"/>
    <property type="match status" value="1"/>
</dbReference>
<name>A0A9W9YJM0_9CNID</name>
<dbReference type="GO" id="GO:0030424">
    <property type="term" value="C:axon"/>
    <property type="evidence" value="ECO:0007669"/>
    <property type="project" value="TreeGrafter"/>
</dbReference>
<dbReference type="PANTHER" id="PTHR11878:SF65">
    <property type="entry name" value="NA_CA-EXCHANGE PROTEIN, ISOFORM G"/>
    <property type="match status" value="1"/>
</dbReference>
<dbReference type="InterPro" id="IPR051171">
    <property type="entry name" value="CaCA"/>
</dbReference>